<dbReference type="RefSeq" id="WP_057864761.1">
    <property type="nucleotide sequence ID" value="NZ_AZEY01000068.1"/>
</dbReference>
<dbReference type="PATRIC" id="fig|1423739.3.peg.170"/>
<evidence type="ECO:0000313" key="3">
    <source>
        <dbReference type="Proteomes" id="UP000052013"/>
    </source>
</evidence>
<feature type="transmembrane region" description="Helical" evidence="1">
    <location>
        <begin position="84"/>
        <end position="103"/>
    </location>
</feature>
<sequence length="208" mass="22917">MNDYIKQLTALLGQLSDEERGEVVDFYSEYLQDGGFVRFSDCVAELGTPRQLARKVLADYSIKTLENPSRSDSRTQRSKSDVQTIWIIVLALLSTPVTIPLAVGVAAMFVVAIAVTFALIVSVIAIFVSIIAGGLGSFILGISMLFSHFWVGLFYFGIGLAVVGALLMLTPIFKWSIDGLIHGITLFSKWIYSKISSKNRAQRKDDQK</sequence>
<evidence type="ECO:0000313" key="2">
    <source>
        <dbReference type="EMBL" id="KRL65340.1"/>
    </source>
</evidence>
<dbReference type="Proteomes" id="UP000052013">
    <property type="component" value="Unassembled WGS sequence"/>
</dbReference>
<proteinExistence type="predicted"/>
<gene>
    <name evidence="2" type="ORF">FC85_GL000163</name>
</gene>
<dbReference type="AlphaFoldDB" id="A0A0R1S907"/>
<feature type="transmembrane region" description="Helical" evidence="1">
    <location>
        <begin position="149"/>
        <end position="169"/>
    </location>
</feature>
<dbReference type="Pfam" id="PF22564">
    <property type="entry name" value="HAAS"/>
    <property type="match status" value="1"/>
</dbReference>
<name>A0A0R1S907_9LACO</name>
<keyword evidence="1" id="KW-0472">Membrane</keyword>
<comment type="caution">
    <text evidence="2">The sequence shown here is derived from an EMBL/GenBank/DDBJ whole genome shotgun (WGS) entry which is preliminary data.</text>
</comment>
<organism evidence="2 3">
    <name type="scientific">Lentilactobacillus diolivorans DSM 14421</name>
    <dbReference type="NCBI Taxonomy" id="1423739"/>
    <lineage>
        <taxon>Bacteria</taxon>
        <taxon>Bacillati</taxon>
        <taxon>Bacillota</taxon>
        <taxon>Bacilli</taxon>
        <taxon>Lactobacillales</taxon>
        <taxon>Lactobacillaceae</taxon>
        <taxon>Lentilactobacillus</taxon>
    </lineage>
</organism>
<evidence type="ECO:0008006" key="4">
    <source>
        <dbReference type="Google" id="ProtNLM"/>
    </source>
</evidence>
<dbReference type="STRING" id="1423739.FC85_GL000163"/>
<reference evidence="2 3" key="1">
    <citation type="journal article" date="2015" name="Genome Announc.">
        <title>Expanding the biotechnology potential of lactobacilli through comparative genomics of 213 strains and associated genera.</title>
        <authorList>
            <person name="Sun Z."/>
            <person name="Harris H.M."/>
            <person name="McCann A."/>
            <person name="Guo C."/>
            <person name="Argimon S."/>
            <person name="Zhang W."/>
            <person name="Yang X."/>
            <person name="Jeffery I.B."/>
            <person name="Cooney J.C."/>
            <person name="Kagawa T.F."/>
            <person name="Liu W."/>
            <person name="Song Y."/>
            <person name="Salvetti E."/>
            <person name="Wrobel A."/>
            <person name="Rasinkangas P."/>
            <person name="Parkhill J."/>
            <person name="Rea M.C."/>
            <person name="O'Sullivan O."/>
            <person name="Ritari J."/>
            <person name="Douillard F.P."/>
            <person name="Paul Ross R."/>
            <person name="Yang R."/>
            <person name="Briner A.E."/>
            <person name="Felis G.E."/>
            <person name="de Vos W.M."/>
            <person name="Barrangou R."/>
            <person name="Klaenhammer T.R."/>
            <person name="Caufield P.W."/>
            <person name="Cui Y."/>
            <person name="Zhang H."/>
            <person name="O'Toole P.W."/>
        </authorList>
    </citation>
    <scope>NUCLEOTIDE SEQUENCE [LARGE SCALE GENOMIC DNA]</scope>
    <source>
        <strain evidence="2 3">DSM 14421</strain>
    </source>
</reference>
<keyword evidence="1" id="KW-0812">Transmembrane</keyword>
<feature type="transmembrane region" description="Helical" evidence="1">
    <location>
        <begin position="109"/>
        <end position="142"/>
    </location>
</feature>
<protein>
    <recommendedName>
        <fullName evidence="4">Integral membrane protein</fullName>
    </recommendedName>
</protein>
<evidence type="ECO:0000256" key="1">
    <source>
        <dbReference type="SAM" id="Phobius"/>
    </source>
</evidence>
<keyword evidence="1" id="KW-1133">Transmembrane helix</keyword>
<dbReference type="EMBL" id="AZEY01000068">
    <property type="protein sequence ID" value="KRL65340.1"/>
    <property type="molecule type" value="Genomic_DNA"/>
</dbReference>
<accession>A0A0R1S907</accession>